<comment type="cofactor">
    <cofactor evidence="1">
        <name>[4Fe-4S] cluster</name>
        <dbReference type="ChEBI" id="CHEBI:49883"/>
    </cofactor>
</comment>
<dbReference type="Proteomes" id="UP000179242">
    <property type="component" value="Unassembled WGS sequence"/>
</dbReference>
<evidence type="ECO:0000256" key="3">
    <source>
        <dbReference type="ARBA" id="ARBA00022691"/>
    </source>
</evidence>
<name>A0A1F4U3N5_UNCSA</name>
<proteinExistence type="predicted"/>
<evidence type="ECO:0000256" key="5">
    <source>
        <dbReference type="ARBA" id="ARBA00023004"/>
    </source>
</evidence>
<dbReference type="GO" id="GO:0046872">
    <property type="term" value="F:metal ion binding"/>
    <property type="evidence" value="ECO:0007669"/>
    <property type="project" value="UniProtKB-KW"/>
</dbReference>
<evidence type="ECO:0000313" key="9">
    <source>
        <dbReference type="EMBL" id="OGC39477.1"/>
    </source>
</evidence>
<dbReference type="SFLD" id="SFLDG01067">
    <property type="entry name" value="SPASM/twitch_domain_containing"/>
    <property type="match status" value="1"/>
</dbReference>
<keyword evidence="3" id="KW-0949">S-adenosyl-L-methionine</keyword>
<evidence type="ECO:0000256" key="2">
    <source>
        <dbReference type="ARBA" id="ARBA00022485"/>
    </source>
</evidence>
<dbReference type="CDD" id="cd01335">
    <property type="entry name" value="Radical_SAM"/>
    <property type="match status" value="1"/>
</dbReference>
<gene>
    <name evidence="9" type="ORF">A2438_07950</name>
</gene>
<dbReference type="InterPro" id="IPR023885">
    <property type="entry name" value="4Fe4S-binding_SPASM_dom"/>
</dbReference>
<comment type="caution">
    <text evidence="9">The sequence shown here is derived from an EMBL/GenBank/DDBJ whole genome shotgun (WGS) entry which is preliminary data.</text>
</comment>
<keyword evidence="6" id="KW-0411">Iron-sulfur</keyword>
<keyword evidence="5" id="KW-0408">Iron</keyword>
<dbReference type="GO" id="GO:0051536">
    <property type="term" value="F:iron-sulfur cluster binding"/>
    <property type="evidence" value="ECO:0007669"/>
    <property type="project" value="UniProtKB-KW"/>
</dbReference>
<protein>
    <recommendedName>
        <fullName evidence="11">Radical SAM core domain-containing protein</fullName>
    </recommendedName>
</protein>
<dbReference type="CDD" id="cd21109">
    <property type="entry name" value="SPASM"/>
    <property type="match status" value="1"/>
</dbReference>
<organism evidence="9 10">
    <name type="scientific">candidate division WOR-1 bacterium RIFOXYC2_FULL_46_14</name>
    <dbReference type="NCBI Taxonomy" id="1802587"/>
    <lineage>
        <taxon>Bacteria</taxon>
        <taxon>Bacillati</taxon>
        <taxon>Saganbacteria</taxon>
    </lineage>
</organism>
<evidence type="ECO:0000256" key="4">
    <source>
        <dbReference type="ARBA" id="ARBA00022723"/>
    </source>
</evidence>
<dbReference type="AlphaFoldDB" id="A0A1F4U3N5"/>
<evidence type="ECO:0000259" key="8">
    <source>
        <dbReference type="Pfam" id="PF13186"/>
    </source>
</evidence>
<dbReference type="InterPro" id="IPR013785">
    <property type="entry name" value="Aldolase_TIM"/>
</dbReference>
<dbReference type="InterPro" id="IPR007197">
    <property type="entry name" value="rSAM"/>
</dbReference>
<dbReference type="SUPFAM" id="SSF102114">
    <property type="entry name" value="Radical SAM enzymes"/>
    <property type="match status" value="1"/>
</dbReference>
<evidence type="ECO:0008006" key="11">
    <source>
        <dbReference type="Google" id="ProtNLM"/>
    </source>
</evidence>
<dbReference type="Pfam" id="PF13186">
    <property type="entry name" value="SPASM"/>
    <property type="match status" value="1"/>
</dbReference>
<dbReference type="Pfam" id="PF04055">
    <property type="entry name" value="Radical_SAM"/>
    <property type="match status" value="1"/>
</dbReference>
<feature type="domain" description="Radical SAM core" evidence="7">
    <location>
        <begin position="62"/>
        <end position="196"/>
    </location>
</feature>
<evidence type="ECO:0000256" key="1">
    <source>
        <dbReference type="ARBA" id="ARBA00001966"/>
    </source>
</evidence>
<dbReference type="SFLD" id="SFLDG01387">
    <property type="entry name" value="BtrN-like_SPASM_domain_contain"/>
    <property type="match status" value="1"/>
</dbReference>
<feature type="domain" description="4Fe4S-binding SPASM" evidence="8">
    <location>
        <begin position="278"/>
        <end position="345"/>
    </location>
</feature>
<accession>A0A1F4U3N5</accession>
<dbReference type="PANTHER" id="PTHR11228">
    <property type="entry name" value="RADICAL SAM DOMAIN PROTEIN"/>
    <property type="match status" value="1"/>
</dbReference>
<dbReference type="InterPro" id="IPR058240">
    <property type="entry name" value="rSAM_sf"/>
</dbReference>
<keyword evidence="2" id="KW-0004">4Fe-4S</keyword>
<reference evidence="9 10" key="1">
    <citation type="journal article" date="2016" name="Nat. Commun.">
        <title>Thousands of microbial genomes shed light on interconnected biogeochemical processes in an aquifer system.</title>
        <authorList>
            <person name="Anantharaman K."/>
            <person name="Brown C.T."/>
            <person name="Hug L.A."/>
            <person name="Sharon I."/>
            <person name="Castelle C.J."/>
            <person name="Probst A.J."/>
            <person name="Thomas B.C."/>
            <person name="Singh A."/>
            <person name="Wilkins M.J."/>
            <person name="Karaoz U."/>
            <person name="Brodie E.L."/>
            <person name="Williams K.H."/>
            <person name="Hubbard S.S."/>
            <person name="Banfield J.F."/>
        </authorList>
    </citation>
    <scope>NUCLEOTIDE SEQUENCE [LARGE SCALE GENOMIC DNA]</scope>
</reference>
<evidence type="ECO:0000313" key="10">
    <source>
        <dbReference type="Proteomes" id="UP000179242"/>
    </source>
</evidence>
<dbReference type="InterPro" id="IPR034391">
    <property type="entry name" value="AdoMet-like_SPASM_containing"/>
</dbReference>
<evidence type="ECO:0000259" key="7">
    <source>
        <dbReference type="Pfam" id="PF04055"/>
    </source>
</evidence>
<dbReference type="EMBL" id="MEUJ01000008">
    <property type="protein sequence ID" value="OGC39477.1"/>
    <property type="molecule type" value="Genomic_DNA"/>
</dbReference>
<dbReference type="PANTHER" id="PTHR11228:SF7">
    <property type="entry name" value="PQQA PEPTIDE CYCLASE"/>
    <property type="match status" value="1"/>
</dbReference>
<sequence length="352" mass="40430">MSTIVFRVLLIKYLSLFKHYYYAAYIRLKRLTLKRLVNLAKIEYAFFKKKTIVNGYPYEIVIEPTNICQLKCPLCFTGTGSAGREKGFMGLAAFQKMIDTLGPYAFHVYLHLWGESFLHRDLNRFIQYSHNANLSTTVSSNLSFQLEERRAKDIIRSGLDVLVVGLDGVTAEVYNRYRVGGNFDQVIVNIKLFARLKKELGSKTPYIKWHFIVTRQNSHQVEAAKELSKELGTDSIVFASVFLRDPIDNATKEKWLPVDKHLGNQKVFDKPNELIGGCWWLWRGVVVNWDGAISPCCTIADKTTDFALFDQDFKRVWNNPHYQAARQLFTGDKRASGLKTVCHDCGVVRYSQ</sequence>
<keyword evidence="4" id="KW-0479">Metal-binding</keyword>
<dbReference type="Gene3D" id="3.20.20.70">
    <property type="entry name" value="Aldolase class I"/>
    <property type="match status" value="1"/>
</dbReference>
<dbReference type="SFLD" id="SFLDS00029">
    <property type="entry name" value="Radical_SAM"/>
    <property type="match status" value="1"/>
</dbReference>
<evidence type="ECO:0000256" key="6">
    <source>
        <dbReference type="ARBA" id="ARBA00023014"/>
    </source>
</evidence>
<dbReference type="InterPro" id="IPR050377">
    <property type="entry name" value="Radical_SAM_PqqE_MftC-like"/>
</dbReference>
<dbReference type="GO" id="GO:0003824">
    <property type="term" value="F:catalytic activity"/>
    <property type="evidence" value="ECO:0007669"/>
    <property type="project" value="InterPro"/>
</dbReference>